<reference evidence="2 3" key="1">
    <citation type="submission" date="2021-06" db="EMBL/GenBank/DDBJ databases">
        <authorList>
            <person name="Sun Q."/>
            <person name="Li D."/>
        </authorList>
    </citation>
    <scope>NUCLEOTIDE SEQUENCE [LARGE SCALE GENOMIC DNA]</scope>
    <source>
        <strain evidence="2 3">MSJ-40</strain>
    </source>
</reference>
<dbReference type="RefSeq" id="WP_216520923.1">
    <property type="nucleotide sequence ID" value="NZ_JAHLPM010000012.1"/>
</dbReference>
<gene>
    <name evidence="2" type="ORF">KQI42_13920</name>
</gene>
<evidence type="ECO:0000313" key="2">
    <source>
        <dbReference type="EMBL" id="MBU5439114.1"/>
    </source>
</evidence>
<evidence type="ECO:0000259" key="1">
    <source>
        <dbReference type="Pfam" id="PF13276"/>
    </source>
</evidence>
<evidence type="ECO:0000313" key="3">
    <source>
        <dbReference type="Proteomes" id="UP000749471"/>
    </source>
</evidence>
<dbReference type="Proteomes" id="UP000749471">
    <property type="component" value="Unassembled WGS sequence"/>
</dbReference>
<protein>
    <submittedName>
        <fullName evidence="2">IS3 family transposase</fullName>
    </submittedName>
</protein>
<accession>A0ABS6E8N7</accession>
<dbReference type="InterPro" id="IPR025948">
    <property type="entry name" value="HTH-like_dom"/>
</dbReference>
<keyword evidence="3" id="KW-1185">Reference proteome</keyword>
<dbReference type="Pfam" id="PF13276">
    <property type="entry name" value="HTH_21"/>
    <property type="match status" value="1"/>
</dbReference>
<comment type="caution">
    <text evidence="2">The sequence shown here is derived from an EMBL/GenBank/DDBJ whole genome shotgun (WGS) entry which is preliminary data.</text>
</comment>
<proteinExistence type="predicted"/>
<name>A0ABS6E8N7_9FIRM</name>
<dbReference type="EMBL" id="JAHLPM010000012">
    <property type="protein sequence ID" value="MBU5439114.1"/>
    <property type="molecule type" value="Genomic_DNA"/>
</dbReference>
<sequence>MLIRIRQENKYLAIEKLHEEDKYSISLLCKVAKIAHSSYYKWLRRERTDCEKENEVLIKEIINIYEKAGGIYGYRKMTMNINHKLKKNYNHKRLIN</sequence>
<feature type="domain" description="HTH-like" evidence="1">
    <location>
        <begin position="54"/>
        <end position="93"/>
    </location>
</feature>
<organism evidence="2 3">
    <name type="scientific">Tissierella simiarum</name>
    <dbReference type="NCBI Taxonomy" id="2841534"/>
    <lineage>
        <taxon>Bacteria</taxon>
        <taxon>Bacillati</taxon>
        <taxon>Bacillota</taxon>
        <taxon>Tissierellia</taxon>
        <taxon>Tissierellales</taxon>
        <taxon>Tissierellaceae</taxon>
        <taxon>Tissierella</taxon>
    </lineage>
</organism>